<dbReference type="Gene3D" id="3.30.450.20">
    <property type="entry name" value="PAS domain"/>
    <property type="match status" value="1"/>
</dbReference>
<dbReference type="CDD" id="cd00146">
    <property type="entry name" value="PKD"/>
    <property type="match status" value="1"/>
</dbReference>
<dbReference type="CDD" id="cd00088">
    <property type="entry name" value="HPT"/>
    <property type="match status" value="1"/>
</dbReference>
<sequence>MKTWMITEIFHYPRFQGKVRPKVYGLIFLFTFLVPPDNWAQVRDIALTRISTEEMQFQSPVLCILQDSLGFMWFGTKDGLQKFDGYQFTVYRNDPGDSYSLSDNDIRAICEDSSGDLWIGTRGGGINKFERRKECFIRFTHDAQNPRSLSNNIVRSIYEDSTGTLWIGTDFGLNKFERQKGQCVRYNYDPGNPDSLSHDAVRTICEDSSGYLWIGTENGLNKFEREKEHFVHYQHDPQVETSLSNSNINTIFIDSYDQLWIGTYGGGLNKFIPSEEHFIHYQHEPDNTLSLSNNYIFSILEDRAGIFWVGTYNGLNRFERQKEQFTSYTYNSKNINSLINNNVLSMYEDRTGIIWIGTFGGLNKYHRDRERFQCYLSNPDDPSTLNYTDICAFCEDQTGMIWIGTWGGGLSKFDREKQLFTHYKHNPNDPRSLSSNRVWSIFEDSAGVLWIGTRDGGLNRFEREKEHFFQFRHDPDDPTSLSNDSILAIYEDSSTALWLGTWGGGLNKFEREKGQFLRFMNDPDDPTSLSSNLPRVILEDSSGLLWIGTRDGGLNAFNREKGQFLHFINDPDDPTSLSMNRVRTLLEDSSGVLWIGTYGGGLNKYIREKNCFKVYTEKDGLPNNAVHGILEDESGNLWLSTNKGLSKFNPDTETFTNYDVRDGLQSNQFNSMTCLKLKSGEMLFGGIYGFNLFHPAQVKDNPHIPPVVLTRFQLFNQTVIPGDQGPLKESITVADRIELSYKHSVFSFEFAALDFGLPEKNSYAYMLEGFDRDWIYSGHRRYVTYTNLDPGNYTFQAKASNNDGLWNEVGVSLPISIAPPPWETWWAYCFYAVFFLSTLFGYIHFKTRAQTRELAQQRKELAQERQVAASEKKYRNIFENATEGIFQASPGGRFLTANRSLAQMMGFDTVDDLITQTSHIVKQFSSEPEVGDVFLKLLTEKGFVKNFETRARRQDGRVIEISLNVHSVRDENQNLLHYEGLAEDITERKTAEKLRIAKEAAEAATQAKGDFLASMSHEIRTPMNAILGLSDLALKVDMIPKLSDYLKKIRYSARSLLGIINDILDFSKIEAGKLHLETVKFKLHEVLDSLTDMLAIKAAEKGLELIISIQDDVPDYLIGDSLRLGQILINLTSNAIKFTDKGEILIRITTVMKDSEHVKLQFSVSDTGIGIGQEQLARLFDSFTQADGSTSRKYGGTGLGLTISKRLVEMMNGEIWVESELGAGSTFHFQVDFGYQIVDLGYKYIPSVDLHGMKVLIVDDNKTSREILTDLLLAENFQVKAVSSGKEALRELEKAQAGKPYELVLMDWLMPGMDGIETSKIVKQDSELAHVPVIVMVTAFGRDEVMQQALSVGVDAFLLKPIKRSFLLDTIMQALRQETGGVIKGHAIETKPAQTQEALSGLKVLLVEDNAINQQVAGEILESAGVFVEVAENGQKALQLVDKSLFDLILMDIQMPVLDGYETTRLIRDNPNYQKLPIIAMTAHAMKGDREKCFEAGMNDYVTKPIEAEQLFTTMARWIRVEPTETTATLPAPEKSSPKQNLSLPPQLPGLNIQAGLRRIGANKELYLKLLTEFCRDFADSDADIKSALKNQDLTSAQQLIHTLKGVAGNISANELYDTAQALEKEIHEGNMAHSDTYLQRLKNSLHIVLNSINKLQSETESGPETEKMSSKEKDSLPAQSELSSPHDEIQSANLTALLNQLHDLLHKNNPKAENAWISLKDYLDKSQYREEIKQMDRSINIYDFKNGQKILTQLAVNMGVSLTDVI</sequence>
<dbReference type="InterPro" id="IPR003594">
    <property type="entry name" value="HATPase_dom"/>
</dbReference>
<dbReference type="Gene3D" id="1.20.120.160">
    <property type="entry name" value="HPT domain"/>
    <property type="match status" value="1"/>
</dbReference>
<keyword evidence="3 5" id="KW-0597">Phosphoprotein</keyword>
<feature type="modified residue" description="4-aspartylphosphate" evidence="5">
    <location>
        <position position="1452"/>
    </location>
</feature>
<dbReference type="Pfam" id="PF00072">
    <property type="entry name" value="Response_reg"/>
    <property type="match status" value="2"/>
</dbReference>
<evidence type="ECO:0000256" key="1">
    <source>
        <dbReference type="ARBA" id="ARBA00000085"/>
    </source>
</evidence>
<feature type="region of interest" description="Disordered" evidence="6">
    <location>
        <begin position="1528"/>
        <end position="1547"/>
    </location>
</feature>
<feature type="compositionally biased region" description="Basic and acidic residues" evidence="6">
    <location>
        <begin position="1665"/>
        <end position="1676"/>
    </location>
</feature>
<dbReference type="SUPFAM" id="SSF47226">
    <property type="entry name" value="Histidine-containing phosphotransfer domain, HPT domain"/>
    <property type="match status" value="1"/>
</dbReference>
<dbReference type="InterPro" id="IPR036641">
    <property type="entry name" value="HPT_dom_sf"/>
</dbReference>
<dbReference type="PROSITE" id="PS50113">
    <property type="entry name" value="PAC"/>
    <property type="match status" value="1"/>
</dbReference>
<evidence type="ECO:0000259" key="8">
    <source>
        <dbReference type="PROSITE" id="PS50110"/>
    </source>
</evidence>
<protein>
    <recommendedName>
        <fullName evidence="2">histidine kinase</fullName>
        <ecNumber evidence="2">2.7.13.3</ecNumber>
    </recommendedName>
</protein>
<dbReference type="InterPro" id="IPR008207">
    <property type="entry name" value="Sig_transdc_His_kin_Hpt_dom"/>
</dbReference>
<dbReference type="InterPro" id="IPR035965">
    <property type="entry name" value="PAS-like_dom_sf"/>
</dbReference>
<dbReference type="Pfam" id="PF07495">
    <property type="entry name" value="Y_Y_Y"/>
    <property type="match status" value="1"/>
</dbReference>
<feature type="modified residue" description="4-aspartylphosphate" evidence="5">
    <location>
        <position position="1307"/>
    </location>
</feature>
<evidence type="ECO:0000259" key="7">
    <source>
        <dbReference type="PROSITE" id="PS50109"/>
    </source>
</evidence>
<reference evidence="12 13" key="1">
    <citation type="submission" date="2024-09" db="EMBL/GenBank/DDBJ databases">
        <title>Laminarin stimulates single cell rates of sulfate reduction while oxygen inhibits transcriptomic activity in coastal marine sediment.</title>
        <authorList>
            <person name="Lindsay M."/>
            <person name="Orcutt B."/>
            <person name="Emerson D."/>
            <person name="Stepanauskas R."/>
            <person name="D'Angelo T."/>
        </authorList>
    </citation>
    <scope>NUCLEOTIDE SEQUENCE [LARGE SCALE GENOMIC DNA]</scope>
    <source>
        <strain evidence="12">SAG AM-311-K15</strain>
    </source>
</reference>
<dbReference type="NCBIfam" id="TIGR00229">
    <property type="entry name" value="sensory_box"/>
    <property type="match status" value="1"/>
</dbReference>
<dbReference type="Gene3D" id="2.130.10.10">
    <property type="entry name" value="YVTN repeat-like/Quinoprotein amine dehydrogenase"/>
    <property type="match status" value="4"/>
</dbReference>
<dbReference type="InterPro" id="IPR001789">
    <property type="entry name" value="Sig_transdc_resp-reg_receiver"/>
</dbReference>
<dbReference type="PROSITE" id="PS50894">
    <property type="entry name" value="HPT"/>
    <property type="match status" value="1"/>
</dbReference>
<dbReference type="SMART" id="SM00388">
    <property type="entry name" value="HisKA"/>
    <property type="match status" value="1"/>
</dbReference>
<evidence type="ECO:0000256" key="5">
    <source>
        <dbReference type="PROSITE-ProRule" id="PRU00169"/>
    </source>
</evidence>
<name>A0ABV6YRT7_UNCC1</name>
<dbReference type="CDD" id="cd16922">
    <property type="entry name" value="HATPase_EvgS-ArcB-TorS-like"/>
    <property type="match status" value="1"/>
</dbReference>
<proteinExistence type="predicted"/>
<dbReference type="InterPro" id="IPR011006">
    <property type="entry name" value="CheY-like_superfamily"/>
</dbReference>
<dbReference type="PANTHER" id="PTHR43547">
    <property type="entry name" value="TWO-COMPONENT HISTIDINE KINASE"/>
    <property type="match status" value="1"/>
</dbReference>
<dbReference type="InterPro" id="IPR013783">
    <property type="entry name" value="Ig-like_fold"/>
</dbReference>
<dbReference type="PRINTS" id="PR00344">
    <property type="entry name" value="BCTRLSENSOR"/>
</dbReference>
<comment type="caution">
    <text evidence="12">The sequence shown here is derived from an EMBL/GenBank/DDBJ whole genome shotgun (WGS) entry which is preliminary data.</text>
</comment>
<dbReference type="SUPFAM" id="SSF63829">
    <property type="entry name" value="Calcium-dependent phosphotriesterase"/>
    <property type="match status" value="3"/>
</dbReference>
<dbReference type="Pfam" id="PF01627">
    <property type="entry name" value="Hpt"/>
    <property type="match status" value="1"/>
</dbReference>
<dbReference type="SUPFAM" id="SSF52172">
    <property type="entry name" value="CheY-like"/>
    <property type="match status" value="2"/>
</dbReference>
<evidence type="ECO:0000259" key="10">
    <source>
        <dbReference type="PROSITE" id="PS50113"/>
    </source>
</evidence>
<feature type="modified residue" description="Phosphohistidine" evidence="4">
    <location>
        <position position="1602"/>
    </location>
</feature>
<evidence type="ECO:0000256" key="6">
    <source>
        <dbReference type="SAM" id="MobiDB-lite"/>
    </source>
</evidence>
<dbReference type="InterPro" id="IPR004358">
    <property type="entry name" value="Sig_transdc_His_kin-like_C"/>
</dbReference>
<dbReference type="SUPFAM" id="SSF55874">
    <property type="entry name" value="ATPase domain of HSP90 chaperone/DNA topoisomerase II/histidine kinase"/>
    <property type="match status" value="1"/>
</dbReference>
<dbReference type="Pfam" id="PF02518">
    <property type="entry name" value="HATPase_c"/>
    <property type="match status" value="1"/>
</dbReference>
<dbReference type="PROSITE" id="PS50110">
    <property type="entry name" value="RESPONSE_REGULATORY"/>
    <property type="match status" value="2"/>
</dbReference>
<dbReference type="Pfam" id="PF00989">
    <property type="entry name" value="PAS"/>
    <property type="match status" value="1"/>
</dbReference>
<dbReference type="InterPro" id="IPR011123">
    <property type="entry name" value="Y_Y_Y"/>
</dbReference>
<feature type="domain" description="PAS" evidence="9">
    <location>
        <begin position="870"/>
        <end position="907"/>
    </location>
</feature>
<dbReference type="InterPro" id="IPR005467">
    <property type="entry name" value="His_kinase_dom"/>
</dbReference>
<feature type="domain" description="HPt" evidence="11">
    <location>
        <begin position="1563"/>
        <end position="1663"/>
    </location>
</feature>
<dbReference type="Gene3D" id="2.60.40.10">
    <property type="entry name" value="Immunoglobulins"/>
    <property type="match status" value="1"/>
</dbReference>
<dbReference type="CDD" id="cd00130">
    <property type="entry name" value="PAS"/>
    <property type="match status" value="1"/>
</dbReference>
<gene>
    <name evidence="12" type="ORF">ACFL27_01790</name>
</gene>
<dbReference type="SUPFAM" id="SSF47384">
    <property type="entry name" value="Homodimeric domain of signal transducing histidine kinase"/>
    <property type="match status" value="1"/>
</dbReference>
<keyword evidence="13" id="KW-1185">Reference proteome</keyword>
<feature type="domain" description="Response regulatory" evidence="8">
    <location>
        <begin position="1403"/>
        <end position="1519"/>
    </location>
</feature>
<evidence type="ECO:0000256" key="2">
    <source>
        <dbReference type="ARBA" id="ARBA00012438"/>
    </source>
</evidence>
<dbReference type="PROSITE" id="PS50112">
    <property type="entry name" value="PAS"/>
    <property type="match status" value="1"/>
</dbReference>
<dbReference type="Pfam" id="PF00512">
    <property type="entry name" value="HisKA"/>
    <property type="match status" value="1"/>
</dbReference>
<dbReference type="Gene3D" id="3.30.565.10">
    <property type="entry name" value="Histidine kinase-like ATPase, C-terminal domain"/>
    <property type="match status" value="1"/>
</dbReference>
<dbReference type="InterPro" id="IPR000700">
    <property type="entry name" value="PAS-assoc_C"/>
</dbReference>
<dbReference type="Proteomes" id="UP001594351">
    <property type="component" value="Unassembled WGS sequence"/>
</dbReference>
<dbReference type="InterPro" id="IPR001610">
    <property type="entry name" value="PAC"/>
</dbReference>
<dbReference type="Pfam" id="PF07494">
    <property type="entry name" value="Reg_prop"/>
    <property type="match status" value="10"/>
</dbReference>
<evidence type="ECO:0000313" key="13">
    <source>
        <dbReference type="Proteomes" id="UP001594351"/>
    </source>
</evidence>
<dbReference type="EC" id="2.7.13.3" evidence="2"/>
<dbReference type="SMART" id="SM00091">
    <property type="entry name" value="PAS"/>
    <property type="match status" value="1"/>
</dbReference>
<evidence type="ECO:0000313" key="12">
    <source>
        <dbReference type="EMBL" id="MFC1848915.1"/>
    </source>
</evidence>
<dbReference type="CDD" id="cd00082">
    <property type="entry name" value="HisKA"/>
    <property type="match status" value="1"/>
</dbReference>
<dbReference type="InterPro" id="IPR036097">
    <property type="entry name" value="HisK_dim/P_sf"/>
</dbReference>
<organism evidence="12 13">
    <name type="scientific">candidate division CSSED10-310 bacterium</name>
    <dbReference type="NCBI Taxonomy" id="2855610"/>
    <lineage>
        <taxon>Bacteria</taxon>
        <taxon>Bacteria division CSSED10-310</taxon>
    </lineage>
</organism>
<dbReference type="InterPro" id="IPR013767">
    <property type="entry name" value="PAS_fold"/>
</dbReference>
<dbReference type="SMART" id="SM00086">
    <property type="entry name" value="PAC"/>
    <property type="match status" value="1"/>
</dbReference>
<evidence type="ECO:0000259" key="11">
    <source>
        <dbReference type="PROSITE" id="PS50894"/>
    </source>
</evidence>
<dbReference type="InterPro" id="IPR036890">
    <property type="entry name" value="HATPase_C_sf"/>
</dbReference>
<dbReference type="InterPro" id="IPR011110">
    <property type="entry name" value="Reg_prop"/>
</dbReference>
<dbReference type="Gene3D" id="3.40.50.2300">
    <property type="match status" value="2"/>
</dbReference>
<dbReference type="Gene3D" id="1.10.287.130">
    <property type="match status" value="1"/>
</dbReference>
<dbReference type="SUPFAM" id="SSF55785">
    <property type="entry name" value="PYP-like sensor domain (PAS domain)"/>
    <property type="match status" value="1"/>
</dbReference>
<evidence type="ECO:0000259" key="9">
    <source>
        <dbReference type="PROSITE" id="PS50112"/>
    </source>
</evidence>
<dbReference type="SMART" id="SM00387">
    <property type="entry name" value="HATPase_c"/>
    <property type="match status" value="1"/>
</dbReference>
<feature type="domain" description="PAC" evidence="10">
    <location>
        <begin position="945"/>
        <end position="997"/>
    </location>
</feature>
<dbReference type="SMART" id="SM00448">
    <property type="entry name" value="REC"/>
    <property type="match status" value="2"/>
</dbReference>
<evidence type="ECO:0000256" key="3">
    <source>
        <dbReference type="ARBA" id="ARBA00022553"/>
    </source>
</evidence>
<dbReference type="CDD" id="cd17546">
    <property type="entry name" value="REC_hyHK_CKI1_RcsC-like"/>
    <property type="match status" value="2"/>
</dbReference>
<dbReference type="EMBL" id="JBHPBY010000012">
    <property type="protein sequence ID" value="MFC1848915.1"/>
    <property type="molecule type" value="Genomic_DNA"/>
</dbReference>
<feature type="region of interest" description="Disordered" evidence="6">
    <location>
        <begin position="1657"/>
        <end position="1688"/>
    </location>
</feature>
<accession>A0ABV6YRT7</accession>
<dbReference type="InterPro" id="IPR000014">
    <property type="entry name" value="PAS"/>
</dbReference>
<dbReference type="InterPro" id="IPR003661">
    <property type="entry name" value="HisK_dim/P_dom"/>
</dbReference>
<feature type="domain" description="Histidine kinase" evidence="7">
    <location>
        <begin position="1014"/>
        <end position="1235"/>
    </location>
</feature>
<dbReference type="PANTHER" id="PTHR43547:SF2">
    <property type="entry name" value="HYBRID SIGNAL TRANSDUCTION HISTIDINE KINASE C"/>
    <property type="match status" value="1"/>
</dbReference>
<comment type="catalytic activity">
    <reaction evidence="1">
        <text>ATP + protein L-histidine = ADP + protein N-phospho-L-histidine.</text>
        <dbReference type="EC" id="2.7.13.3"/>
    </reaction>
</comment>
<feature type="domain" description="Response regulatory" evidence="8">
    <location>
        <begin position="1254"/>
        <end position="1375"/>
    </location>
</feature>
<evidence type="ECO:0000256" key="4">
    <source>
        <dbReference type="PROSITE-ProRule" id="PRU00110"/>
    </source>
</evidence>
<dbReference type="InterPro" id="IPR015943">
    <property type="entry name" value="WD40/YVTN_repeat-like_dom_sf"/>
</dbReference>
<dbReference type="PROSITE" id="PS50109">
    <property type="entry name" value="HIS_KIN"/>
    <property type="match status" value="1"/>
</dbReference>